<evidence type="ECO:0000256" key="6">
    <source>
        <dbReference type="ARBA" id="ARBA00023027"/>
    </source>
</evidence>
<name>A0A9J5ZEX4_SOLCO</name>
<sequence>MYRYLRQDQSSWKELLYYWEPTSFYDFQYTCFPKRHFVSLLSFYTLSVIAIIYTSSTTLRKINLKKIIAYASVAHMDQVTIGMFSQAAAVRSPILSYGHTRPKHVGSNDNSKRHTCAASLPFKWPLARSSKEVLWLLRSTTLQSHELNFLAFPRTKRMGTVPWGIGGSILPMSSHGLVSSALFLCVGVLND</sequence>
<evidence type="ECO:0000256" key="4">
    <source>
        <dbReference type="ARBA" id="ARBA00022640"/>
    </source>
</evidence>
<evidence type="ECO:0000256" key="9">
    <source>
        <dbReference type="ARBA" id="ARBA00047726"/>
    </source>
</evidence>
<organism evidence="13 14">
    <name type="scientific">Solanum commersonii</name>
    <name type="common">Commerson's wild potato</name>
    <name type="synonym">Commerson's nightshade</name>
    <dbReference type="NCBI Taxonomy" id="4109"/>
    <lineage>
        <taxon>Eukaryota</taxon>
        <taxon>Viridiplantae</taxon>
        <taxon>Streptophyta</taxon>
        <taxon>Embryophyta</taxon>
        <taxon>Tracheophyta</taxon>
        <taxon>Spermatophyta</taxon>
        <taxon>Magnoliopsida</taxon>
        <taxon>eudicotyledons</taxon>
        <taxon>Gunneridae</taxon>
        <taxon>Pentapetalae</taxon>
        <taxon>asterids</taxon>
        <taxon>lamiids</taxon>
        <taxon>Solanales</taxon>
        <taxon>Solanaceae</taxon>
        <taxon>Solanoideae</taxon>
        <taxon>Solaneae</taxon>
        <taxon>Solanum</taxon>
    </lineage>
</organism>
<keyword evidence="11" id="KW-0472">Membrane</keyword>
<keyword evidence="7" id="KW-0830">Ubiquinone</keyword>
<evidence type="ECO:0000256" key="8">
    <source>
        <dbReference type="ARBA" id="ARBA00031025"/>
    </source>
</evidence>
<evidence type="ECO:0000256" key="2">
    <source>
        <dbReference type="ARBA" id="ARBA00012944"/>
    </source>
</evidence>
<evidence type="ECO:0000256" key="11">
    <source>
        <dbReference type="SAM" id="Phobius"/>
    </source>
</evidence>
<feature type="transmembrane region" description="Helical" evidence="11">
    <location>
        <begin position="37"/>
        <end position="56"/>
    </location>
</feature>
<dbReference type="GO" id="GO:0015990">
    <property type="term" value="P:electron transport coupled proton transport"/>
    <property type="evidence" value="ECO:0007669"/>
    <property type="project" value="TreeGrafter"/>
</dbReference>
<dbReference type="EMBL" id="JACXVP010000004">
    <property type="protein sequence ID" value="KAG5610392.1"/>
    <property type="molecule type" value="Genomic_DNA"/>
</dbReference>
<evidence type="ECO:0000256" key="3">
    <source>
        <dbReference type="ARBA" id="ARBA00021006"/>
    </source>
</evidence>
<dbReference type="EC" id="7.1.1.2" evidence="2"/>
<keyword evidence="11" id="KW-0812">Transmembrane</keyword>
<keyword evidence="14" id="KW-1185">Reference proteome</keyword>
<dbReference type="PANTHER" id="PTHR43507:SF1">
    <property type="entry name" value="NADH-UBIQUINONE OXIDOREDUCTASE CHAIN 4"/>
    <property type="match status" value="1"/>
</dbReference>
<proteinExistence type="predicted"/>
<dbReference type="OrthoDB" id="1262574at2759"/>
<dbReference type="GO" id="GO:0008137">
    <property type="term" value="F:NADH dehydrogenase (ubiquinone) activity"/>
    <property type="evidence" value="ECO:0007669"/>
    <property type="project" value="UniProtKB-EC"/>
</dbReference>
<evidence type="ECO:0000313" key="13">
    <source>
        <dbReference type="EMBL" id="KAG5610392.1"/>
    </source>
</evidence>
<dbReference type="GO" id="GO:0009535">
    <property type="term" value="C:chloroplast thylakoid membrane"/>
    <property type="evidence" value="ECO:0007669"/>
    <property type="project" value="UniProtKB-SubCell"/>
</dbReference>
<comment type="catalytic activity">
    <reaction evidence="9">
        <text>a plastoquinone + NADPH + (n+1) H(+)(in) = a plastoquinol + NADP(+) + n H(+)(out)</text>
        <dbReference type="Rhea" id="RHEA:42612"/>
        <dbReference type="Rhea" id="RHEA-COMP:9561"/>
        <dbReference type="Rhea" id="RHEA-COMP:9562"/>
        <dbReference type="ChEBI" id="CHEBI:15378"/>
        <dbReference type="ChEBI" id="CHEBI:17757"/>
        <dbReference type="ChEBI" id="CHEBI:57783"/>
        <dbReference type="ChEBI" id="CHEBI:58349"/>
        <dbReference type="ChEBI" id="CHEBI:62192"/>
    </reaction>
</comment>
<feature type="domain" description="NADH:quinone oxidoreductase/Mrp antiporter transmembrane" evidence="12">
    <location>
        <begin position="43"/>
        <end position="87"/>
    </location>
</feature>
<dbReference type="PANTHER" id="PTHR43507">
    <property type="entry name" value="NADH-UBIQUINONE OXIDOREDUCTASE CHAIN 4"/>
    <property type="match status" value="1"/>
</dbReference>
<keyword evidence="6" id="KW-0520">NAD</keyword>
<dbReference type="AlphaFoldDB" id="A0A9J5ZEX4"/>
<evidence type="ECO:0000313" key="14">
    <source>
        <dbReference type="Proteomes" id="UP000824120"/>
    </source>
</evidence>
<evidence type="ECO:0000256" key="7">
    <source>
        <dbReference type="ARBA" id="ARBA00023075"/>
    </source>
</evidence>
<comment type="caution">
    <text evidence="13">The sequence shown here is derived from an EMBL/GenBank/DDBJ whole genome shotgun (WGS) entry which is preliminary data.</text>
</comment>
<evidence type="ECO:0000259" key="12">
    <source>
        <dbReference type="Pfam" id="PF00361"/>
    </source>
</evidence>
<evidence type="ECO:0000256" key="1">
    <source>
        <dbReference type="ARBA" id="ARBA00004334"/>
    </source>
</evidence>
<gene>
    <name evidence="13" type="ORF">H5410_021673</name>
</gene>
<comment type="catalytic activity">
    <reaction evidence="10">
        <text>a plastoquinone + NADH + (n+1) H(+)(in) = a plastoquinol + NAD(+) + n H(+)(out)</text>
        <dbReference type="Rhea" id="RHEA:42608"/>
        <dbReference type="Rhea" id="RHEA-COMP:9561"/>
        <dbReference type="Rhea" id="RHEA-COMP:9562"/>
        <dbReference type="ChEBI" id="CHEBI:15378"/>
        <dbReference type="ChEBI" id="CHEBI:17757"/>
        <dbReference type="ChEBI" id="CHEBI:57540"/>
        <dbReference type="ChEBI" id="CHEBI:57945"/>
        <dbReference type="ChEBI" id="CHEBI:62192"/>
    </reaction>
</comment>
<dbReference type="GO" id="GO:0042773">
    <property type="term" value="P:ATP synthesis coupled electron transport"/>
    <property type="evidence" value="ECO:0007669"/>
    <property type="project" value="InterPro"/>
</dbReference>
<keyword evidence="11" id="KW-1133">Transmembrane helix</keyword>
<dbReference type="GO" id="GO:0003954">
    <property type="term" value="F:NADH dehydrogenase activity"/>
    <property type="evidence" value="ECO:0007669"/>
    <property type="project" value="TreeGrafter"/>
</dbReference>
<dbReference type="GO" id="GO:0048039">
    <property type="term" value="F:ubiquinone binding"/>
    <property type="evidence" value="ECO:0007669"/>
    <property type="project" value="TreeGrafter"/>
</dbReference>
<comment type="subcellular location">
    <subcellularLocation>
        <location evidence="1">Plastid</location>
        <location evidence="1">Chloroplast thylakoid membrane</location>
    </subcellularLocation>
</comment>
<protein>
    <recommendedName>
        <fullName evidence="3">NADH-ubiquinone oxidoreductase chain 4</fullName>
        <ecNumber evidence="2">7.1.1.2</ecNumber>
    </recommendedName>
    <alternativeName>
        <fullName evidence="8">NADH dehydrogenase subunit 4</fullName>
    </alternativeName>
</protein>
<dbReference type="Pfam" id="PF00361">
    <property type="entry name" value="Proton_antipo_M"/>
    <property type="match status" value="1"/>
</dbReference>
<dbReference type="InterPro" id="IPR001750">
    <property type="entry name" value="ND/Mrp_TM"/>
</dbReference>
<evidence type="ECO:0000256" key="10">
    <source>
        <dbReference type="ARBA" id="ARBA00048026"/>
    </source>
</evidence>
<keyword evidence="5" id="KW-1278">Translocase</keyword>
<dbReference type="Proteomes" id="UP000824120">
    <property type="component" value="Chromosome 4"/>
</dbReference>
<dbReference type="InterPro" id="IPR003918">
    <property type="entry name" value="NADH_UbQ_OxRdtase"/>
</dbReference>
<evidence type="ECO:0000256" key="5">
    <source>
        <dbReference type="ARBA" id="ARBA00022967"/>
    </source>
</evidence>
<accession>A0A9J5ZEX4</accession>
<keyword evidence="4" id="KW-0934">Plastid</keyword>
<reference evidence="13 14" key="1">
    <citation type="submission" date="2020-09" db="EMBL/GenBank/DDBJ databases">
        <title>De no assembly of potato wild relative species, Solanum commersonii.</title>
        <authorList>
            <person name="Cho K."/>
        </authorList>
    </citation>
    <scope>NUCLEOTIDE SEQUENCE [LARGE SCALE GENOMIC DNA]</scope>
    <source>
        <strain evidence="13">LZ3.2</strain>
        <tissue evidence="13">Leaf</tissue>
    </source>
</reference>